<dbReference type="EMBL" id="PKUQ01000017">
    <property type="protein sequence ID" value="PLW77261.1"/>
    <property type="molecule type" value="Genomic_DNA"/>
</dbReference>
<accession>A0A2N5XRV9</accession>
<keyword evidence="2" id="KW-1185">Reference proteome</keyword>
<dbReference type="Proteomes" id="UP000234881">
    <property type="component" value="Unassembled WGS sequence"/>
</dbReference>
<name>A0A2N5XRV9_9HYPH</name>
<dbReference type="AlphaFoldDB" id="A0A2N5XRV9"/>
<gene>
    <name evidence="1" type="ORF">C0081_10575</name>
</gene>
<protein>
    <submittedName>
        <fullName evidence="1">Uncharacterized protein</fullName>
    </submittedName>
</protein>
<proteinExistence type="predicted"/>
<comment type="caution">
    <text evidence="1">The sequence shown here is derived from an EMBL/GenBank/DDBJ whole genome shotgun (WGS) entry which is preliminary data.</text>
</comment>
<organism evidence="1 2">
    <name type="scientific">Cohaesibacter celericrescens</name>
    <dbReference type="NCBI Taxonomy" id="2067669"/>
    <lineage>
        <taxon>Bacteria</taxon>
        <taxon>Pseudomonadati</taxon>
        <taxon>Pseudomonadota</taxon>
        <taxon>Alphaproteobacteria</taxon>
        <taxon>Hyphomicrobiales</taxon>
        <taxon>Cohaesibacteraceae</taxon>
    </lineage>
</organism>
<reference evidence="1 2" key="1">
    <citation type="submission" date="2018-01" db="EMBL/GenBank/DDBJ databases">
        <title>The draft genome sequence of Cohaesibacter sp. H1304.</title>
        <authorList>
            <person name="Wang N.-N."/>
            <person name="Du Z.-J."/>
        </authorList>
    </citation>
    <scope>NUCLEOTIDE SEQUENCE [LARGE SCALE GENOMIC DNA]</scope>
    <source>
        <strain evidence="1 2">H1304</strain>
    </source>
</reference>
<evidence type="ECO:0000313" key="2">
    <source>
        <dbReference type="Proteomes" id="UP000234881"/>
    </source>
</evidence>
<evidence type="ECO:0000313" key="1">
    <source>
        <dbReference type="EMBL" id="PLW77261.1"/>
    </source>
</evidence>
<sequence>MTKCRSPAATQYCRRFLIFPYAENQKYRTLKGAGVPFIKIFATGSREIIKQESHEQGACFTAKLAA</sequence>